<feature type="domain" description="O-antigen ligase-related" evidence="6">
    <location>
        <begin position="222"/>
        <end position="373"/>
    </location>
</feature>
<feature type="transmembrane region" description="Helical" evidence="5">
    <location>
        <begin position="87"/>
        <end position="108"/>
    </location>
</feature>
<dbReference type="Pfam" id="PF04932">
    <property type="entry name" value="Wzy_C"/>
    <property type="match status" value="1"/>
</dbReference>
<feature type="transmembrane region" description="Helical" evidence="5">
    <location>
        <begin position="20"/>
        <end position="47"/>
    </location>
</feature>
<feature type="transmembrane region" description="Helical" evidence="5">
    <location>
        <begin position="238"/>
        <end position="254"/>
    </location>
</feature>
<name>A0A9D1SP18_9FIRM</name>
<evidence type="ECO:0000313" key="8">
    <source>
        <dbReference type="Proteomes" id="UP000824125"/>
    </source>
</evidence>
<keyword evidence="7" id="KW-0436">Ligase</keyword>
<dbReference type="EMBL" id="DVNM01000020">
    <property type="protein sequence ID" value="HIU69110.1"/>
    <property type="molecule type" value="Genomic_DNA"/>
</dbReference>
<sequence>MKEKLDYAQSAYKKDPAWAWLIFTLSSFFILPEYISPFILFIAFIIFKVQWSKEKKKARVGTIGKIELCMMCYMMLSALWSDTIMDSIAMAALWFGMFLIQVMIFNLARTKERIDTLLKSIVFGASMNGLLASLQIVSYMLYDREVIAKDWVLVTPFYKVLDKAVYSALPFKIMTNTFDDRASGFFSNPNLLATLLVISFPISIYLLINAKSKRNKVLYYAANILITCGISATMSRAGCVIALGGWILLFVLLVKKSVRDLISVGIPAFAVLIASILTRYGLIFQDNDTAVTTIVGAATTGEARKSSATHFEIWQSVIDYLGDHIDVFLFGNGFGCEGTSNVLHSVYDLSKPHAHNFILEFWMEIGLIGVIFILAIIIMAVRRMVEINADTTKKYSLMVCMTTSLLIFFGFGLTDYIFGSPKQIFMLMMLLGLIQAIYYTYNGAEMKNFDDLKQALQRAFKNGTRKSKRVHLK</sequence>
<dbReference type="InterPro" id="IPR051533">
    <property type="entry name" value="WaaL-like"/>
</dbReference>
<evidence type="ECO:0000256" key="5">
    <source>
        <dbReference type="SAM" id="Phobius"/>
    </source>
</evidence>
<dbReference type="PANTHER" id="PTHR37422:SF13">
    <property type="entry name" value="LIPOPOLYSACCHARIDE BIOSYNTHESIS PROTEIN PA4999-RELATED"/>
    <property type="match status" value="1"/>
</dbReference>
<feature type="transmembrane region" description="Helical" evidence="5">
    <location>
        <begin position="191"/>
        <end position="210"/>
    </location>
</feature>
<evidence type="ECO:0000256" key="4">
    <source>
        <dbReference type="ARBA" id="ARBA00023136"/>
    </source>
</evidence>
<feature type="transmembrane region" description="Helical" evidence="5">
    <location>
        <begin position="120"/>
        <end position="142"/>
    </location>
</feature>
<dbReference type="AlphaFoldDB" id="A0A9D1SP18"/>
<evidence type="ECO:0000259" key="6">
    <source>
        <dbReference type="Pfam" id="PF04932"/>
    </source>
</evidence>
<feature type="transmembrane region" description="Helical" evidence="5">
    <location>
        <begin position="217"/>
        <end position="232"/>
    </location>
</feature>
<comment type="subcellular location">
    <subcellularLocation>
        <location evidence="1">Membrane</location>
        <topology evidence="1">Multi-pass membrane protein</topology>
    </subcellularLocation>
</comment>
<evidence type="ECO:0000256" key="3">
    <source>
        <dbReference type="ARBA" id="ARBA00022989"/>
    </source>
</evidence>
<feature type="transmembrane region" description="Helical" evidence="5">
    <location>
        <begin position="261"/>
        <end position="282"/>
    </location>
</feature>
<keyword evidence="2 5" id="KW-0812">Transmembrane</keyword>
<dbReference type="GO" id="GO:0016020">
    <property type="term" value="C:membrane"/>
    <property type="evidence" value="ECO:0007669"/>
    <property type="project" value="UniProtKB-SubCell"/>
</dbReference>
<reference evidence="7" key="2">
    <citation type="journal article" date="2021" name="PeerJ">
        <title>Extensive microbial diversity within the chicken gut microbiome revealed by metagenomics and culture.</title>
        <authorList>
            <person name="Gilroy R."/>
            <person name="Ravi A."/>
            <person name="Getino M."/>
            <person name="Pursley I."/>
            <person name="Horton D.L."/>
            <person name="Alikhan N.F."/>
            <person name="Baker D."/>
            <person name="Gharbi K."/>
            <person name="Hall N."/>
            <person name="Watson M."/>
            <person name="Adriaenssens E.M."/>
            <person name="Foster-Nyarko E."/>
            <person name="Jarju S."/>
            <person name="Secka A."/>
            <person name="Antonio M."/>
            <person name="Oren A."/>
            <person name="Chaudhuri R.R."/>
            <person name="La Ragione R."/>
            <person name="Hildebrand F."/>
            <person name="Pallen M.J."/>
        </authorList>
    </citation>
    <scope>NUCLEOTIDE SEQUENCE</scope>
    <source>
        <strain evidence="7">CHK176-6737</strain>
    </source>
</reference>
<dbReference type="GO" id="GO:0016874">
    <property type="term" value="F:ligase activity"/>
    <property type="evidence" value="ECO:0007669"/>
    <property type="project" value="UniProtKB-KW"/>
</dbReference>
<accession>A0A9D1SP18</accession>
<feature type="transmembrane region" description="Helical" evidence="5">
    <location>
        <begin position="397"/>
        <end position="418"/>
    </location>
</feature>
<evidence type="ECO:0000313" key="7">
    <source>
        <dbReference type="EMBL" id="HIU69110.1"/>
    </source>
</evidence>
<feature type="transmembrane region" description="Helical" evidence="5">
    <location>
        <begin position="424"/>
        <end position="441"/>
    </location>
</feature>
<keyword evidence="3 5" id="KW-1133">Transmembrane helix</keyword>
<dbReference type="InterPro" id="IPR007016">
    <property type="entry name" value="O-antigen_ligase-rel_domated"/>
</dbReference>
<dbReference type="PANTHER" id="PTHR37422">
    <property type="entry name" value="TEICHURONIC ACID BIOSYNTHESIS PROTEIN TUAE"/>
    <property type="match status" value="1"/>
</dbReference>
<protein>
    <submittedName>
        <fullName evidence="7">O-antigen ligase family protein</fullName>
    </submittedName>
</protein>
<keyword evidence="4 5" id="KW-0472">Membrane</keyword>
<gene>
    <name evidence="7" type="ORF">IAD23_04055</name>
</gene>
<feature type="transmembrane region" description="Helical" evidence="5">
    <location>
        <begin position="361"/>
        <end position="385"/>
    </location>
</feature>
<proteinExistence type="predicted"/>
<dbReference type="Proteomes" id="UP000824125">
    <property type="component" value="Unassembled WGS sequence"/>
</dbReference>
<feature type="transmembrane region" description="Helical" evidence="5">
    <location>
        <begin position="59"/>
        <end position="81"/>
    </location>
</feature>
<organism evidence="7 8">
    <name type="scientific">Candidatus Scybalenecus merdavium</name>
    <dbReference type="NCBI Taxonomy" id="2840939"/>
    <lineage>
        <taxon>Bacteria</taxon>
        <taxon>Bacillati</taxon>
        <taxon>Bacillota</taxon>
        <taxon>Clostridia</taxon>
        <taxon>Eubacteriales</taxon>
        <taxon>Oscillospiraceae</taxon>
        <taxon>Oscillospiraceae incertae sedis</taxon>
        <taxon>Candidatus Scybalenecus</taxon>
    </lineage>
</organism>
<evidence type="ECO:0000256" key="2">
    <source>
        <dbReference type="ARBA" id="ARBA00022692"/>
    </source>
</evidence>
<comment type="caution">
    <text evidence="7">The sequence shown here is derived from an EMBL/GenBank/DDBJ whole genome shotgun (WGS) entry which is preliminary data.</text>
</comment>
<reference evidence="7" key="1">
    <citation type="submission" date="2020-10" db="EMBL/GenBank/DDBJ databases">
        <authorList>
            <person name="Gilroy R."/>
        </authorList>
    </citation>
    <scope>NUCLEOTIDE SEQUENCE</scope>
    <source>
        <strain evidence="7">CHK176-6737</strain>
    </source>
</reference>
<evidence type="ECO:0000256" key="1">
    <source>
        <dbReference type="ARBA" id="ARBA00004141"/>
    </source>
</evidence>